<evidence type="ECO:0000313" key="1">
    <source>
        <dbReference type="EMBL" id="CAK9871868.1"/>
    </source>
</evidence>
<evidence type="ECO:0000313" key="2">
    <source>
        <dbReference type="Proteomes" id="UP001497522"/>
    </source>
</evidence>
<keyword evidence="2" id="KW-1185">Reference proteome</keyword>
<dbReference type="InterPro" id="IPR023674">
    <property type="entry name" value="Ribosomal_uL1-like"/>
</dbReference>
<protein>
    <submittedName>
        <fullName evidence="1">Uncharacterized protein</fullName>
    </submittedName>
</protein>
<proteinExistence type="predicted"/>
<organism evidence="1 2">
    <name type="scientific">Sphagnum jensenii</name>
    <dbReference type="NCBI Taxonomy" id="128206"/>
    <lineage>
        <taxon>Eukaryota</taxon>
        <taxon>Viridiplantae</taxon>
        <taxon>Streptophyta</taxon>
        <taxon>Embryophyta</taxon>
        <taxon>Bryophyta</taxon>
        <taxon>Sphagnophytina</taxon>
        <taxon>Sphagnopsida</taxon>
        <taxon>Sphagnales</taxon>
        <taxon>Sphagnaceae</taxon>
        <taxon>Sphagnum</taxon>
    </lineage>
</organism>
<dbReference type="EMBL" id="OZ023703">
    <property type="protein sequence ID" value="CAK9871868.1"/>
    <property type="molecule type" value="Genomic_DNA"/>
</dbReference>
<dbReference type="SUPFAM" id="SSF56808">
    <property type="entry name" value="Ribosomal protein L1"/>
    <property type="match status" value="1"/>
</dbReference>
<name>A0ABP1BAE9_9BRYO</name>
<reference evidence="1 2" key="1">
    <citation type="submission" date="2024-03" db="EMBL/GenBank/DDBJ databases">
        <authorList>
            <consortium name="ELIXIR-Norway"/>
            <consortium name="Elixir Norway"/>
        </authorList>
    </citation>
    <scope>NUCLEOTIDE SEQUENCE [LARGE SCALE GENOMIC DNA]</scope>
</reference>
<accession>A0ABP1BAE9</accession>
<sequence length="167" mass="18048">MVSIMQQTAANQSITDLFPKFSFCFSVICFVGQVRVDPTGDDQLPPHLLDTVQLQSKPVKLCLIDHNGQGSMFYSDICHGPQAIGQFKAGKVEFQADKTGIVHVLFGKSDLPADDLLVNLVAVAILYPHHLLNVGSGQQLSCIGDTDSAYVVSFVQKSVDANKRIGA</sequence>
<gene>
    <name evidence="1" type="ORF">CSSPJE1EN2_LOCUS14465</name>
</gene>
<dbReference type="Proteomes" id="UP001497522">
    <property type="component" value="Chromosome 2"/>
</dbReference>